<organism evidence="7 8">
    <name type="scientific">Hydrogenimonas thermophila</name>
    <dbReference type="NCBI Taxonomy" id="223786"/>
    <lineage>
        <taxon>Bacteria</taxon>
        <taxon>Pseudomonadati</taxon>
        <taxon>Campylobacterota</taxon>
        <taxon>Epsilonproteobacteria</taxon>
        <taxon>Campylobacterales</taxon>
        <taxon>Hydrogenimonadaceae</taxon>
        <taxon>Hydrogenimonas</taxon>
    </lineage>
</organism>
<evidence type="ECO:0000259" key="6">
    <source>
        <dbReference type="Pfam" id="PF13664"/>
    </source>
</evidence>
<evidence type="ECO:0000256" key="4">
    <source>
        <dbReference type="ARBA" id="ARBA00023136"/>
    </source>
</evidence>
<evidence type="ECO:0000256" key="3">
    <source>
        <dbReference type="ARBA" id="ARBA00022989"/>
    </source>
</evidence>
<gene>
    <name evidence="7" type="ORF">SAMN05216234_12119</name>
</gene>
<protein>
    <recommendedName>
        <fullName evidence="6">TMEM205-like domain-containing protein</fullName>
    </recommendedName>
</protein>
<keyword evidence="4 5" id="KW-0472">Membrane</keyword>
<dbReference type="EMBL" id="FOXB01000021">
    <property type="protein sequence ID" value="SFP47705.1"/>
    <property type="molecule type" value="Genomic_DNA"/>
</dbReference>
<evidence type="ECO:0000256" key="1">
    <source>
        <dbReference type="ARBA" id="ARBA00004370"/>
    </source>
</evidence>
<dbReference type="Proteomes" id="UP000199227">
    <property type="component" value="Unassembled WGS sequence"/>
</dbReference>
<dbReference type="InterPro" id="IPR025423">
    <property type="entry name" value="TMEM205-like"/>
</dbReference>
<dbReference type="Pfam" id="PF13664">
    <property type="entry name" value="DUF4149"/>
    <property type="match status" value="1"/>
</dbReference>
<feature type="transmembrane region" description="Helical" evidence="5">
    <location>
        <begin position="99"/>
        <end position="118"/>
    </location>
</feature>
<feature type="transmembrane region" description="Helical" evidence="5">
    <location>
        <begin position="20"/>
        <end position="45"/>
    </location>
</feature>
<comment type="subcellular location">
    <subcellularLocation>
        <location evidence="1">Membrane</location>
    </subcellularLocation>
</comment>
<evidence type="ECO:0000256" key="2">
    <source>
        <dbReference type="ARBA" id="ARBA00022692"/>
    </source>
</evidence>
<dbReference type="OrthoDB" id="5362812at2"/>
<sequence length="169" mass="19477">MNKEIPKSTIELSMPKKVWIPYLMLLGITLGVGLCAGVFAAPVIFHADDLLGGGVLSHYQEGLIMTQIFLKMNWLVNITSIAILVAEGYHFLRFYRDQITFYSAFVTVWTGFMFTLYYTPQIVEFQKQGESILDNKLFQNAHMMSEWDFKIFIVALTVLLGRYLYRKIV</sequence>
<accession>A0A1I5QN73</accession>
<keyword evidence="3 5" id="KW-1133">Transmembrane helix</keyword>
<feature type="domain" description="TMEM205-like" evidence="6">
    <location>
        <begin position="25"/>
        <end position="130"/>
    </location>
</feature>
<dbReference type="STRING" id="223786.SAMN05216234_12119"/>
<dbReference type="GO" id="GO:0016020">
    <property type="term" value="C:membrane"/>
    <property type="evidence" value="ECO:0007669"/>
    <property type="project" value="UniProtKB-SubCell"/>
</dbReference>
<feature type="transmembrane region" description="Helical" evidence="5">
    <location>
        <begin position="74"/>
        <end position="92"/>
    </location>
</feature>
<dbReference type="AlphaFoldDB" id="A0A1I5QN73"/>
<name>A0A1I5QN73_9BACT</name>
<evidence type="ECO:0000313" key="7">
    <source>
        <dbReference type="EMBL" id="SFP47705.1"/>
    </source>
</evidence>
<keyword evidence="2 5" id="KW-0812">Transmembrane</keyword>
<proteinExistence type="predicted"/>
<evidence type="ECO:0000256" key="5">
    <source>
        <dbReference type="SAM" id="Phobius"/>
    </source>
</evidence>
<dbReference type="RefSeq" id="WP_092912673.1">
    <property type="nucleotide sequence ID" value="NZ_FOXB01000021.1"/>
</dbReference>
<keyword evidence="8" id="KW-1185">Reference proteome</keyword>
<feature type="transmembrane region" description="Helical" evidence="5">
    <location>
        <begin position="147"/>
        <end position="165"/>
    </location>
</feature>
<reference evidence="7 8" key="1">
    <citation type="submission" date="2016-10" db="EMBL/GenBank/DDBJ databases">
        <authorList>
            <person name="de Groot N.N."/>
        </authorList>
    </citation>
    <scope>NUCLEOTIDE SEQUENCE [LARGE SCALE GENOMIC DNA]</scope>
    <source>
        <strain evidence="7 8">EP1-55-1</strain>
    </source>
</reference>
<evidence type="ECO:0000313" key="8">
    <source>
        <dbReference type="Proteomes" id="UP000199227"/>
    </source>
</evidence>